<dbReference type="PANTHER" id="PTHR33977">
    <property type="entry name" value="ZINC ION BINDING PROTEIN"/>
    <property type="match status" value="1"/>
</dbReference>
<evidence type="ECO:0000256" key="1">
    <source>
        <dbReference type="SAM" id="MobiDB-lite"/>
    </source>
</evidence>
<keyword evidence="4" id="KW-1185">Reference proteome</keyword>
<gene>
    <name evidence="3" type="ORF">F0562_007176</name>
</gene>
<dbReference type="Proteomes" id="UP000325577">
    <property type="component" value="Linkage Group LG3"/>
</dbReference>
<reference evidence="3 4" key="1">
    <citation type="submission" date="2019-09" db="EMBL/GenBank/DDBJ databases">
        <title>A chromosome-level genome assembly of the Chinese tupelo Nyssa sinensis.</title>
        <authorList>
            <person name="Yang X."/>
            <person name="Kang M."/>
            <person name="Yang Y."/>
            <person name="Xiong H."/>
            <person name="Wang M."/>
            <person name="Zhang Z."/>
            <person name="Wang Z."/>
            <person name="Wu H."/>
            <person name="Ma T."/>
            <person name="Liu J."/>
            <person name="Xi Z."/>
        </authorList>
    </citation>
    <scope>NUCLEOTIDE SEQUENCE [LARGE SCALE GENOMIC DNA]</scope>
    <source>
        <strain evidence="3">J267</strain>
        <tissue evidence="3">Leaf</tissue>
    </source>
</reference>
<dbReference type="PANTHER" id="PTHR33977:SF4">
    <property type="entry name" value="SWIM-TYPE DOMAIN-CONTAINING PROTEIN"/>
    <property type="match status" value="1"/>
</dbReference>
<organism evidence="3 4">
    <name type="scientific">Nyssa sinensis</name>
    <dbReference type="NCBI Taxonomy" id="561372"/>
    <lineage>
        <taxon>Eukaryota</taxon>
        <taxon>Viridiplantae</taxon>
        <taxon>Streptophyta</taxon>
        <taxon>Embryophyta</taxon>
        <taxon>Tracheophyta</taxon>
        <taxon>Spermatophyta</taxon>
        <taxon>Magnoliopsida</taxon>
        <taxon>eudicotyledons</taxon>
        <taxon>Gunneridae</taxon>
        <taxon>Pentapetalae</taxon>
        <taxon>asterids</taxon>
        <taxon>Cornales</taxon>
        <taxon>Nyssaceae</taxon>
        <taxon>Nyssa</taxon>
    </lineage>
</organism>
<evidence type="ECO:0000313" key="4">
    <source>
        <dbReference type="Proteomes" id="UP000325577"/>
    </source>
</evidence>
<proteinExistence type="predicted"/>
<feature type="region of interest" description="Disordered" evidence="1">
    <location>
        <begin position="228"/>
        <end position="264"/>
    </location>
</feature>
<dbReference type="EMBL" id="CM018046">
    <property type="protein sequence ID" value="KAA8525321.1"/>
    <property type="molecule type" value="Genomic_DNA"/>
</dbReference>
<accession>A0A5J5A7B3</accession>
<feature type="domain" description="Retrovirus-related Pol polyprotein from transposon TNT 1-94-like beta-barrel" evidence="2">
    <location>
        <begin position="323"/>
        <end position="401"/>
    </location>
</feature>
<name>A0A5J5A7B3_9ASTE</name>
<evidence type="ECO:0000313" key="3">
    <source>
        <dbReference type="EMBL" id="KAA8525321.1"/>
    </source>
</evidence>
<dbReference type="Pfam" id="PF22936">
    <property type="entry name" value="Pol_BBD"/>
    <property type="match status" value="1"/>
</dbReference>
<dbReference type="Pfam" id="PF14223">
    <property type="entry name" value="Retrotran_gag_2"/>
    <property type="match status" value="1"/>
</dbReference>
<sequence length="1189" mass="134541">MDAITSSTGVVVPSQSGFMSIKLDRTNYPLWLAQIVPILKSKNLMGFVTGTTSCPAEFKCNSDGTFTTEVDPRYVSWHQQDQMILSWINNSLSPLVLSTVARFTSSHATWSSLEKRYASQSKNHILQLRHDLLTVKGEGLSISDFVDKINQIADNLDLAGKPVDDDELVNIILNNVGPAYEITVSSAQARDTPICYDDLVALLLNAEMRLKAHQTPSLEASPTALYAPKTSHSTTRGRHPMHPRGSQMRGRGPSAFRQTPNTWSQPQSSLVSSCPTCQICHRSGHSAIDCYQCMNHAYEGRIPPQKLTAIAAFASSNPPSITWISDSGASNHITSDLTNLALPNAYHGKDHVAVGNGAGLPIAHTSSSKFTCGSSTFALQNILHCPSIAANLLSISQFTQDNNCYFVFYSDCFFVKDVKTRKTLFRGKSEHGLYPFRIHTQISTKSGRPFAFVGVRIRVRVCVVPEVGGNMKGHEAKMPRMEDILNIPVQDPPCAEFSAAHLNWVKVEGGRQGGDDIALIPFARVDDFVKGESTNAECPASFRIESRRKRPVGSVSKPRVDGYLEYTLYWCSYGPEDYRDCEPGIGDSSNIKPASGKGSRPGRRHMMRGCLCHFTVKRLYIRPLLALIIYNQRNHVDKTGAPCHGILDQEAVGTRAMYAPRISEELRQKVMSMLYVGISLDNIIQHHVEEVQRHGGPHNRDDFLTRNDVRNMERLLRNSSHELHANDECSVKMWVQRHQKHVFFFQENSGSEPFVLGIQTDWQLQQMIRYGHNGFIAFHSSFGLKKLKYPLCSLLVFDSSRNAIPVAWVLASRCVGQDINKWMVYLVERIRTKDTGWRPNAFLVDDPSFDTSIIREAFQCRVLLCLWHVRRAWVKSLLKKCCNFDVQQEMFKHLGRILYCTRSGPSSVDAVEEFTQIFVDQCVFIDYFKNRWLPKIELWVNGVRTLPVASQEPYAAIESYHLRLKSKFFNELHASSWQRVDWLIHILTTEFHSVYWLDQYIVETSLQKSFLKQTEVWHIRFGTLVQNSHFVSAPGQGWEISNSPDDPLVLDHAILHATRLQQDIKSLEDLSNSGLLQPLPPEANSQMADSLLPKKERRPVVQFQFFTCEANSSRQDLCLLGLKFWVAKLNFTKEFCEWLFIEAPRSVVTTLQKDTITWGNLPWLLRSSLNNSLIQETARERTAKGFEFI</sequence>
<evidence type="ECO:0000259" key="2">
    <source>
        <dbReference type="Pfam" id="PF22936"/>
    </source>
</evidence>
<protein>
    <recommendedName>
        <fullName evidence="2">Retrovirus-related Pol polyprotein from transposon TNT 1-94-like beta-barrel domain-containing protein</fullName>
    </recommendedName>
</protein>
<dbReference type="AlphaFoldDB" id="A0A5J5A7B3"/>
<dbReference type="InterPro" id="IPR054722">
    <property type="entry name" value="PolX-like_BBD"/>
</dbReference>
<dbReference type="OrthoDB" id="1886636at2759"/>